<evidence type="ECO:0000313" key="2">
    <source>
        <dbReference type="Proteomes" id="UP001152622"/>
    </source>
</evidence>
<gene>
    <name evidence="1" type="ORF">SKAU_G00108200</name>
</gene>
<dbReference type="Proteomes" id="UP001152622">
    <property type="component" value="Chromosome 3"/>
</dbReference>
<dbReference type="AlphaFoldDB" id="A0A9Q1G0K5"/>
<protein>
    <submittedName>
        <fullName evidence="1">Uncharacterized protein</fullName>
    </submittedName>
</protein>
<comment type="caution">
    <text evidence="1">The sequence shown here is derived from an EMBL/GenBank/DDBJ whole genome shotgun (WGS) entry which is preliminary data.</text>
</comment>
<accession>A0A9Q1G0K5</accession>
<name>A0A9Q1G0K5_SYNKA</name>
<keyword evidence="2" id="KW-1185">Reference proteome</keyword>
<evidence type="ECO:0000313" key="1">
    <source>
        <dbReference type="EMBL" id="KAJ8370792.1"/>
    </source>
</evidence>
<organism evidence="1 2">
    <name type="scientific">Synaphobranchus kaupii</name>
    <name type="common">Kaup's arrowtooth eel</name>
    <dbReference type="NCBI Taxonomy" id="118154"/>
    <lineage>
        <taxon>Eukaryota</taxon>
        <taxon>Metazoa</taxon>
        <taxon>Chordata</taxon>
        <taxon>Craniata</taxon>
        <taxon>Vertebrata</taxon>
        <taxon>Euteleostomi</taxon>
        <taxon>Actinopterygii</taxon>
        <taxon>Neopterygii</taxon>
        <taxon>Teleostei</taxon>
        <taxon>Anguilliformes</taxon>
        <taxon>Synaphobranchidae</taxon>
        <taxon>Synaphobranchus</taxon>
    </lineage>
</organism>
<sequence length="375" mass="40551">MLRSVSAGTAVISGLMRRARPDGGCWAPVAVLTQLRWPFQYGADKRACLGHTKRVSSPGRKSRTGTLSRNLAGIYDPRDQAAGQIREATGSAGRTLPQSRPDRQTELHLRCRESVRDRKHRRLPTSASALTQRVERTKDANVPQCCEAKVFTVRRYEYMRSHGKLDGAYGTPARATLNIFPPGSAGHGALCHGKPRPRARALLGVAAGPSPFGNEVHGKSFIAAGTQEEHYLGREKDPILISAPSRDEGEAQLQLQAVNAQCSQGEDHGTCRTQSARVLKTQGERTKLTSAQPQRLNCPRGAPRNVSEEPEECGGFTIASLAPPTLRTACRRSPDACLCPVASPHSLPSPPPMAPLPEVIGPGLGWEFCVPYPLQ</sequence>
<dbReference type="EMBL" id="JAINUF010000003">
    <property type="protein sequence ID" value="KAJ8370792.1"/>
    <property type="molecule type" value="Genomic_DNA"/>
</dbReference>
<dbReference type="OrthoDB" id="10675430at2759"/>
<reference evidence="1" key="1">
    <citation type="journal article" date="2023" name="Science">
        <title>Genome structures resolve the early diversification of teleost fishes.</title>
        <authorList>
            <person name="Parey E."/>
            <person name="Louis A."/>
            <person name="Montfort J."/>
            <person name="Bouchez O."/>
            <person name="Roques C."/>
            <person name="Iampietro C."/>
            <person name="Lluch J."/>
            <person name="Castinel A."/>
            <person name="Donnadieu C."/>
            <person name="Desvignes T."/>
            <person name="Floi Bucao C."/>
            <person name="Jouanno E."/>
            <person name="Wen M."/>
            <person name="Mejri S."/>
            <person name="Dirks R."/>
            <person name="Jansen H."/>
            <person name="Henkel C."/>
            <person name="Chen W.J."/>
            <person name="Zahm M."/>
            <person name="Cabau C."/>
            <person name="Klopp C."/>
            <person name="Thompson A.W."/>
            <person name="Robinson-Rechavi M."/>
            <person name="Braasch I."/>
            <person name="Lecointre G."/>
            <person name="Bobe J."/>
            <person name="Postlethwait J.H."/>
            <person name="Berthelot C."/>
            <person name="Roest Crollius H."/>
            <person name="Guiguen Y."/>
        </authorList>
    </citation>
    <scope>NUCLEOTIDE SEQUENCE</scope>
    <source>
        <strain evidence="1">WJC10195</strain>
    </source>
</reference>
<proteinExistence type="predicted"/>